<evidence type="ECO:0000256" key="4">
    <source>
        <dbReference type="ARBA" id="ARBA00013208"/>
    </source>
</evidence>
<dbReference type="KEGG" id="psua:FLK61_28295"/>
<evidence type="ECO:0000256" key="6">
    <source>
        <dbReference type="PIRSR" id="PIRSR600223-1"/>
    </source>
</evidence>
<proteinExistence type="inferred from homology"/>
<evidence type="ECO:0000256" key="5">
    <source>
        <dbReference type="ARBA" id="ARBA00022801"/>
    </source>
</evidence>
<keyword evidence="7" id="KW-0472">Membrane</keyword>
<accession>A0A859FEI9</accession>
<evidence type="ECO:0000256" key="2">
    <source>
        <dbReference type="ARBA" id="ARBA00004401"/>
    </source>
</evidence>
<dbReference type="InterPro" id="IPR036286">
    <property type="entry name" value="LexA/Signal_pep-like_sf"/>
</dbReference>
<feature type="active site" evidence="6">
    <location>
        <position position="89"/>
    </location>
</feature>
<comment type="similarity">
    <text evidence="3 7">Belongs to the peptidase S26 family.</text>
</comment>
<dbReference type="PRINTS" id="PR00727">
    <property type="entry name" value="LEADERPTASE"/>
</dbReference>
<gene>
    <name evidence="9" type="primary">lepB</name>
    <name evidence="9" type="ORF">FLK61_28295</name>
</gene>
<evidence type="ECO:0000313" key="9">
    <source>
        <dbReference type="EMBL" id="QKS70645.1"/>
    </source>
</evidence>
<dbReference type="EC" id="3.4.21.89" evidence="4 7"/>
<dbReference type="EMBL" id="CP041372">
    <property type="protein sequence ID" value="QKS70645.1"/>
    <property type="molecule type" value="Genomic_DNA"/>
</dbReference>
<comment type="catalytic activity">
    <reaction evidence="1 7">
        <text>Cleavage of hydrophobic, N-terminal signal or leader sequences from secreted and periplasmic proteins.</text>
        <dbReference type="EC" id="3.4.21.89"/>
    </reaction>
</comment>
<protein>
    <recommendedName>
        <fullName evidence="4 7">Signal peptidase I</fullName>
        <ecNumber evidence="4 7">3.4.21.89</ecNumber>
    </recommendedName>
</protein>
<dbReference type="InterPro" id="IPR019758">
    <property type="entry name" value="Pept_S26A_signal_pept_1_CS"/>
</dbReference>
<dbReference type="NCBIfam" id="TIGR02227">
    <property type="entry name" value="sigpep_I_bact"/>
    <property type="match status" value="1"/>
</dbReference>
<dbReference type="PROSITE" id="PS00760">
    <property type="entry name" value="SPASE_I_2"/>
    <property type="match status" value="1"/>
</dbReference>
<feature type="transmembrane region" description="Helical" evidence="7">
    <location>
        <begin position="20"/>
        <end position="44"/>
    </location>
</feature>
<feature type="domain" description="Peptidase S26" evidence="8">
    <location>
        <begin position="18"/>
        <end position="183"/>
    </location>
</feature>
<dbReference type="CDD" id="cd06530">
    <property type="entry name" value="S26_SPase_I"/>
    <property type="match status" value="1"/>
</dbReference>
<dbReference type="GO" id="GO:0005886">
    <property type="term" value="C:plasma membrane"/>
    <property type="evidence" value="ECO:0007669"/>
    <property type="project" value="UniProtKB-SubCell"/>
</dbReference>
<reference evidence="10" key="1">
    <citation type="submission" date="2019-07" db="EMBL/GenBank/DDBJ databases">
        <title>Bacillus alkalisoli sp. nov. isolated from saline soil.</title>
        <authorList>
            <person name="Sun J.-Q."/>
            <person name="Xu L."/>
        </authorList>
    </citation>
    <scope>NUCLEOTIDE SEQUENCE [LARGE SCALE GENOMIC DNA]</scope>
    <source>
        <strain evidence="10">M4U3P1</strain>
    </source>
</reference>
<keyword evidence="7" id="KW-0812">Transmembrane</keyword>
<dbReference type="Pfam" id="PF10502">
    <property type="entry name" value="Peptidase_S26"/>
    <property type="match status" value="1"/>
</dbReference>
<dbReference type="Gene3D" id="2.10.109.10">
    <property type="entry name" value="Umud Fragment, subunit A"/>
    <property type="match status" value="1"/>
</dbReference>
<evidence type="ECO:0000256" key="1">
    <source>
        <dbReference type="ARBA" id="ARBA00000677"/>
    </source>
</evidence>
<keyword evidence="7" id="KW-1133">Transmembrane helix</keyword>
<dbReference type="RefSeq" id="WP_176008681.1">
    <property type="nucleotide sequence ID" value="NZ_CP041372.2"/>
</dbReference>
<dbReference type="PROSITE" id="PS00761">
    <property type="entry name" value="SPASE_I_3"/>
    <property type="match status" value="1"/>
</dbReference>
<dbReference type="InterPro" id="IPR019757">
    <property type="entry name" value="Pept_S26A_signal_pept_1_Lys-AS"/>
</dbReference>
<evidence type="ECO:0000259" key="8">
    <source>
        <dbReference type="Pfam" id="PF10502"/>
    </source>
</evidence>
<dbReference type="SUPFAM" id="SSF51306">
    <property type="entry name" value="LexA/Signal peptidase"/>
    <property type="match status" value="1"/>
</dbReference>
<dbReference type="InterPro" id="IPR019533">
    <property type="entry name" value="Peptidase_S26"/>
</dbReference>
<sequence>MKSDTSAKASRSVKRTVWNVARIIAVVVVLSFVAREFLFTNYIVYGKSMMPTIHDGERIIVNKFNYEINQPNRFDLIIFHANEESDYIKRVVGLPGDELYYEDDILYVNDEPISEDYLDYHREQYDGEPFTEDFTLEEVTSETVVPDGHVFVLGDNRQNSVDSRDIGFVPLEEIVGRVNMAFWPPKSVRFF</sequence>
<keyword evidence="7" id="KW-0645">Protease</keyword>
<name>A0A859FEI9_9BACI</name>
<organism evidence="9 10">
    <name type="scientific">Paenalkalicoccus suaedae</name>
    <dbReference type="NCBI Taxonomy" id="2592382"/>
    <lineage>
        <taxon>Bacteria</taxon>
        <taxon>Bacillati</taxon>
        <taxon>Bacillota</taxon>
        <taxon>Bacilli</taxon>
        <taxon>Bacillales</taxon>
        <taxon>Bacillaceae</taxon>
        <taxon>Paenalkalicoccus</taxon>
    </lineage>
</organism>
<feature type="active site" evidence="6">
    <location>
        <position position="48"/>
    </location>
</feature>
<evidence type="ECO:0000256" key="3">
    <source>
        <dbReference type="ARBA" id="ARBA00009370"/>
    </source>
</evidence>
<dbReference type="Proteomes" id="UP000318138">
    <property type="component" value="Chromosome"/>
</dbReference>
<dbReference type="GO" id="GO:0006465">
    <property type="term" value="P:signal peptide processing"/>
    <property type="evidence" value="ECO:0007669"/>
    <property type="project" value="InterPro"/>
</dbReference>
<keyword evidence="5 7" id="KW-0378">Hydrolase</keyword>
<dbReference type="PANTHER" id="PTHR43390:SF1">
    <property type="entry name" value="CHLOROPLAST PROCESSING PEPTIDASE"/>
    <property type="match status" value="1"/>
</dbReference>
<dbReference type="GO" id="GO:0004252">
    <property type="term" value="F:serine-type endopeptidase activity"/>
    <property type="evidence" value="ECO:0007669"/>
    <property type="project" value="InterPro"/>
</dbReference>
<dbReference type="GO" id="GO:0009003">
    <property type="term" value="F:signal peptidase activity"/>
    <property type="evidence" value="ECO:0007669"/>
    <property type="project" value="UniProtKB-EC"/>
</dbReference>
<comment type="subcellular location">
    <subcellularLocation>
        <location evidence="2">Cell membrane</location>
        <topology evidence="2">Single-pass type II membrane protein</topology>
    </subcellularLocation>
    <subcellularLocation>
        <location evidence="7">Membrane</location>
        <topology evidence="7">Single-pass type II membrane protein</topology>
    </subcellularLocation>
</comment>
<evidence type="ECO:0000256" key="7">
    <source>
        <dbReference type="RuleBase" id="RU362042"/>
    </source>
</evidence>
<keyword evidence="10" id="KW-1185">Reference proteome</keyword>
<dbReference type="PANTHER" id="PTHR43390">
    <property type="entry name" value="SIGNAL PEPTIDASE I"/>
    <property type="match status" value="1"/>
</dbReference>
<evidence type="ECO:0000313" key="10">
    <source>
        <dbReference type="Proteomes" id="UP000318138"/>
    </source>
</evidence>
<dbReference type="InterPro" id="IPR000223">
    <property type="entry name" value="Pept_S26A_signal_pept_1"/>
</dbReference>
<dbReference type="AlphaFoldDB" id="A0A859FEI9"/>